<keyword evidence="1" id="KW-0472">Membrane</keyword>
<evidence type="ECO:0000256" key="2">
    <source>
        <dbReference type="SAM" id="SignalP"/>
    </source>
</evidence>
<dbReference type="AlphaFoldDB" id="A0A8B8EN67"/>
<evidence type="ECO:0000313" key="3">
    <source>
        <dbReference type="Proteomes" id="UP000694844"/>
    </source>
</evidence>
<gene>
    <name evidence="4" type="primary">LOC111135482</name>
</gene>
<feature type="chain" id="PRO_5034448816" evidence="2">
    <location>
        <begin position="20"/>
        <end position="185"/>
    </location>
</feature>
<feature type="transmembrane region" description="Helical" evidence="1">
    <location>
        <begin position="128"/>
        <end position="149"/>
    </location>
</feature>
<proteinExistence type="predicted"/>
<sequence>MQLNICLTIISLLSNRINAGKCYRNGTEVCCSGYIWNQTTGLCDKCPAGYTGQSCFYKCHYPSYGQECDESCDCPTELCDYLFGCPTISTNIPVTIGHSSKNNSDEQHLVKSTETSLVHSKVSPFVPILFYTTVTLISVFVIFALFYALSKWHKFTSSKHEQKTTNQDLHFNEINNSQYECVEFP</sequence>
<feature type="signal peptide" evidence="2">
    <location>
        <begin position="1"/>
        <end position="19"/>
    </location>
</feature>
<evidence type="ECO:0000313" key="4">
    <source>
        <dbReference type="RefSeq" id="XP_022341303.1"/>
    </source>
</evidence>
<organism evidence="3 4">
    <name type="scientific">Crassostrea virginica</name>
    <name type="common">Eastern oyster</name>
    <dbReference type="NCBI Taxonomy" id="6565"/>
    <lineage>
        <taxon>Eukaryota</taxon>
        <taxon>Metazoa</taxon>
        <taxon>Spiralia</taxon>
        <taxon>Lophotrochozoa</taxon>
        <taxon>Mollusca</taxon>
        <taxon>Bivalvia</taxon>
        <taxon>Autobranchia</taxon>
        <taxon>Pteriomorphia</taxon>
        <taxon>Ostreida</taxon>
        <taxon>Ostreoidea</taxon>
        <taxon>Ostreidae</taxon>
        <taxon>Crassostrea</taxon>
    </lineage>
</organism>
<name>A0A8B8EN67_CRAVI</name>
<keyword evidence="1" id="KW-0812">Transmembrane</keyword>
<keyword evidence="2" id="KW-0732">Signal</keyword>
<evidence type="ECO:0000256" key="1">
    <source>
        <dbReference type="SAM" id="Phobius"/>
    </source>
</evidence>
<dbReference type="Proteomes" id="UP000694844">
    <property type="component" value="Chromosome 5"/>
</dbReference>
<accession>A0A8B8EN67</accession>
<protein>
    <submittedName>
        <fullName evidence="4">Uncharacterized protein LOC111135482</fullName>
    </submittedName>
</protein>
<dbReference type="GeneID" id="111135482"/>
<keyword evidence="1" id="KW-1133">Transmembrane helix</keyword>
<keyword evidence="3" id="KW-1185">Reference proteome</keyword>
<dbReference type="KEGG" id="cvn:111135482"/>
<dbReference type="OrthoDB" id="5786002at2759"/>
<dbReference type="Gene3D" id="2.170.300.10">
    <property type="entry name" value="Tie2 ligand-binding domain superfamily"/>
    <property type="match status" value="1"/>
</dbReference>
<reference evidence="4" key="1">
    <citation type="submission" date="2025-08" db="UniProtKB">
        <authorList>
            <consortium name="RefSeq"/>
        </authorList>
    </citation>
    <scope>IDENTIFICATION</scope>
    <source>
        <tissue evidence="4">Whole sample</tissue>
    </source>
</reference>
<dbReference type="RefSeq" id="XP_022341303.1">
    <property type="nucleotide sequence ID" value="XM_022485595.1"/>
</dbReference>